<evidence type="ECO:0000313" key="2">
    <source>
        <dbReference type="EMBL" id="SDZ99863.1"/>
    </source>
</evidence>
<proteinExistence type="predicted"/>
<keyword evidence="3" id="KW-1185">Reference proteome</keyword>
<protein>
    <submittedName>
        <fullName evidence="2">Uncharacterized protein</fullName>
    </submittedName>
</protein>
<dbReference type="RefSeq" id="WP_143521317.1">
    <property type="nucleotide sequence ID" value="NZ_FNQF01000002.1"/>
</dbReference>
<feature type="signal peptide" evidence="1">
    <location>
        <begin position="1"/>
        <end position="20"/>
    </location>
</feature>
<evidence type="ECO:0000313" key="3">
    <source>
        <dbReference type="Proteomes" id="UP000198820"/>
    </source>
</evidence>
<reference evidence="2 3" key="1">
    <citation type="submission" date="2016-10" db="EMBL/GenBank/DDBJ databases">
        <authorList>
            <person name="de Groot N.N."/>
        </authorList>
    </citation>
    <scope>NUCLEOTIDE SEQUENCE [LARGE SCALE GENOMIC DNA]</scope>
    <source>
        <strain evidence="2 3">DSM 23581</strain>
    </source>
</reference>
<keyword evidence="1" id="KW-0732">Signal</keyword>
<organism evidence="2 3">
    <name type="scientific">Psychroflexus halocasei</name>
    <dbReference type="NCBI Taxonomy" id="908615"/>
    <lineage>
        <taxon>Bacteria</taxon>
        <taxon>Pseudomonadati</taxon>
        <taxon>Bacteroidota</taxon>
        <taxon>Flavobacteriia</taxon>
        <taxon>Flavobacteriales</taxon>
        <taxon>Flavobacteriaceae</taxon>
        <taxon>Psychroflexus</taxon>
    </lineage>
</organism>
<dbReference type="EMBL" id="FNQF01000002">
    <property type="protein sequence ID" value="SDZ99863.1"/>
    <property type="molecule type" value="Genomic_DNA"/>
</dbReference>
<dbReference type="AlphaFoldDB" id="A0A1H3XKL1"/>
<accession>A0A1H3XKL1</accession>
<name>A0A1H3XKL1_9FLAO</name>
<dbReference type="STRING" id="908615.SAMN05421540_102393"/>
<gene>
    <name evidence="2" type="ORF">SAMN05421540_102393</name>
</gene>
<evidence type="ECO:0000256" key="1">
    <source>
        <dbReference type="SAM" id="SignalP"/>
    </source>
</evidence>
<feature type="chain" id="PRO_5011742484" evidence="1">
    <location>
        <begin position="21"/>
        <end position="260"/>
    </location>
</feature>
<dbReference type="Proteomes" id="UP000198820">
    <property type="component" value="Unassembled WGS sequence"/>
</dbReference>
<sequence length="260" mass="30162">MRKIVFLILINFLLMLKASAQSMNLEFQKDFLLEAEKFFGVDDFAAIYFSADRVFYKQSKQKQLSFQDFQLGEITHVDLLNPLRISLFYKNANTVVILDNHLNEITRLDFSSLENPISAEFASLSRKNQLWVVDALSGNLLNIDINSLKVISESLPLETPYQSFASDYNNFVYTGSKQLYIYSTYATFVKSINVKPVVKMKLNQGQLLYKTNEDLILLHLKTEDEKKLKLPDILIQDFHLNGENLYLYDGKKVYFFKITV</sequence>